<dbReference type="EMBL" id="AVOT02054668">
    <property type="protein sequence ID" value="MBW0549352.1"/>
    <property type="molecule type" value="Genomic_DNA"/>
</dbReference>
<keyword evidence="3" id="KW-1185">Reference proteome</keyword>
<evidence type="ECO:0000313" key="2">
    <source>
        <dbReference type="EMBL" id="MBW0549352.1"/>
    </source>
</evidence>
<accession>A0A9Q3P652</accession>
<name>A0A9Q3P652_9BASI</name>
<dbReference type="Proteomes" id="UP000765509">
    <property type="component" value="Unassembled WGS sequence"/>
</dbReference>
<evidence type="ECO:0000256" key="1">
    <source>
        <dbReference type="SAM" id="MobiDB-lite"/>
    </source>
</evidence>
<sequence length="320" mass="37402">MKPQPQGHVMDNPYHQYDIKPDARLMKKARSQSQYPDGDKKVFSEKEALKQIPDSSSCPTFSGTGENDDMELIDYIDGLFIDVSSIPDHWISARLNTAFKGHASIWYTEMKEIHGRINWQWKKSQIIQKYSNDTWIWKKTMSFENDKYSLNKDPYEWCLRHSKRLKAIDPQTNIHMRIQKLLKHIPGELEHAVNCRCNQNCTLDDIANKLQDVRKRTNIGKCSSYKSSGFKEKETFRLEFKAKPRQRVAEVTRKKNSSHNCGSTDHYSNNCPKAKKKVYAIEKVPKEESPKEDSESDFMGDAIREKSDEEQDPREEYLVE</sequence>
<dbReference type="AlphaFoldDB" id="A0A9Q3P652"/>
<proteinExistence type="predicted"/>
<protein>
    <submittedName>
        <fullName evidence="2">Uncharacterized protein</fullName>
    </submittedName>
</protein>
<comment type="caution">
    <text evidence="2">The sequence shown here is derived from an EMBL/GenBank/DDBJ whole genome shotgun (WGS) entry which is preliminary data.</text>
</comment>
<reference evidence="2" key="1">
    <citation type="submission" date="2021-03" db="EMBL/GenBank/DDBJ databases">
        <title>Draft genome sequence of rust myrtle Austropuccinia psidii MF-1, a brazilian biotype.</title>
        <authorList>
            <person name="Quecine M.C."/>
            <person name="Pachon D.M.R."/>
            <person name="Bonatelli M.L."/>
            <person name="Correr F.H."/>
            <person name="Franceschini L.M."/>
            <person name="Leite T.F."/>
            <person name="Margarido G.R.A."/>
            <person name="Almeida C.A."/>
            <person name="Ferrarezi J.A."/>
            <person name="Labate C.A."/>
        </authorList>
    </citation>
    <scope>NUCLEOTIDE SEQUENCE</scope>
    <source>
        <strain evidence="2">MF-1</strain>
    </source>
</reference>
<gene>
    <name evidence="2" type="ORF">O181_089067</name>
</gene>
<feature type="region of interest" description="Disordered" evidence="1">
    <location>
        <begin position="249"/>
        <end position="320"/>
    </location>
</feature>
<feature type="compositionally biased region" description="Basic and acidic residues" evidence="1">
    <location>
        <begin position="279"/>
        <end position="293"/>
    </location>
</feature>
<evidence type="ECO:0000313" key="3">
    <source>
        <dbReference type="Proteomes" id="UP000765509"/>
    </source>
</evidence>
<feature type="compositionally biased region" description="Polar residues" evidence="1">
    <location>
        <begin position="258"/>
        <end position="271"/>
    </location>
</feature>
<organism evidence="2 3">
    <name type="scientific">Austropuccinia psidii MF-1</name>
    <dbReference type="NCBI Taxonomy" id="1389203"/>
    <lineage>
        <taxon>Eukaryota</taxon>
        <taxon>Fungi</taxon>
        <taxon>Dikarya</taxon>
        <taxon>Basidiomycota</taxon>
        <taxon>Pucciniomycotina</taxon>
        <taxon>Pucciniomycetes</taxon>
        <taxon>Pucciniales</taxon>
        <taxon>Sphaerophragmiaceae</taxon>
        <taxon>Austropuccinia</taxon>
    </lineage>
</organism>